<keyword evidence="2" id="KW-0547">Nucleotide-binding</keyword>
<dbReference type="GO" id="GO:0005524">
    <property type="term" value="F:ATP binding"/>
    <property type="evidence" value="ECO:0007669"/>
    <property type="project" value="UniProtKB-KW"/>
</dbReference>
<accession>A0ABX1FHB4</accession>
<dbReference type="PROSITE" id="PS50893">
    <property type="entry name" value="ABC_TRANSPORTER_2"/>
    <property type="match status" value="1"/>
</dbReference>
<evidence type="ECO:0000259" key="4">
    <source>
        <dbReference type="PROSITE" id="PS50893"/>
    </source>
</evidence>
<comment type="caution">
    <text evidence="5">The sequence shown here is derived from an EMBL/GenBank/DDBJ whole genome shotgun (WGS) entry which is preliminary data.</text>
</comment>
<dbReference type="SMART" id="SM00382">
    <property type="entry name" value="AAA"/>
    <property type="match status" value="1"/>
</dbReference>
<dbReference type="Pfam" id="PF00005">
    <property type="entry name" value="ABC_tran"/>
    <property type="match status" value="1"/>
</dbReference>
<evidence type="ECO:0000256" key="3">
    <source>
        <dbReference type="ARBA" id="ARBA00022840"/>
    </source>
</evidence>
<dbReference type="InterPro" id="IPR013611">
    <property type="entry name" value="Transp-assoc_OB_typ2"/>
</dbReference>
<dbReference type="InterPro" id="IPR012340">
    <property type="entry name" value="NA-bd_OB-fold"/>
</dbReference>
<proteinExistence type="predicted"/>
<evidence type="ECO:0000313" key="6">
    <source>
        <dbReference type="Proteomes" id="UP001515943"/>
    </source>
</evidence>
<dbReference type="InterPro" id="IPR008995">
    <property type="entry name" value="Mo/tungstate-bd_C_term_dom"/>
</dbReference>
<dbReference type="SUPFAM" id="SSF50331">
    <property type="entry name" value="MOP-like"/>
    <property type="match status" value="1"/>
</dbReference>
<keyword evidence="1" id="KW-0813">Transport</keyword>
<dbReference type="EMBL" id="VSRL01000050">
    <property type="protein sequence ID" value="NKE58300.1"/>
    <property type="molecule type" value="Genomic_DNA"/>
</dbReference>
<sequence length="326" mass="35948">MDLTIKGGEFVALLGPSGCGKSTALNCLAGLLPLTGGRITLDGKRIDDQPPEKRGFGMVFQNYALFPHMSVRRNIGFGLSMRKTPKAELNRRVDEAVRLVQLEEHQHKFPAQLSGGQQQRVAIARAIVLEPPLVLMDEPLSNLDAALRLEMRTEIRRLHQSLGLTTVYVTHDQEEALALADRLVVLRLGEVQQVGSPEEVYAHPVNRYVAGFMGYRNMIPVTVTSQEGENTTVHTEGGIKLVGVKREELSDKAVAAIRPEDFTVVTEAGDNTLDATVEIVEYHGREQAVEARLKNGERLHVRTNSRLAPGDAIKLKVPVERVLVFA</sequence>
<dbReference type="InterPro" id="IPR003439">
    <property type="entry name" value="ABC_transporter-like_ATP-bd"/>
</dbReference>
<dbReference type="InterPro" id="IPR017871">
    <property type="entry name" value="ABC_transporter-like_CS"/>
</dbReference>
<dbReference type="InterPro" id="IPR027417">
    <property type="entry name" value="P-loop_NTPase"/>
</dbReference>
<reference evidence="5 6" key="1">
    <citation type="submission" date="2019-08" db="EMBL/GenBank/DDBJ databases">
        <title>Lentzea from Indian Himalayas.</title>
        <authorList>
            <person name="Mandal S."/>
            <person name="Mallick Gupta A."/>
            <person name="Maiti P.K."/>
            <person name="Sarkar J."/>
            <person name="Mandal S."/>
        </authorList>
    </citation>
    <scope>NUCLEOTIDE SEQUENCE [LARGE SCALE GENOMIC DNA]</scope>
    <source>
        <strain evidence="5 6">PSKA42</strain>
    </source>
</reference>
<feature type="domain" description="ABC transporter" evidence="4">
    <location>
        <begin position="1"/>
        <end position="213"/>
    </location>
</feature>
<dbReference type="Gene3D" id="2.40.50.140">
    <property type="entry name" value="Nucleic acid-binding proteins"/>
    <property type="match status" value="1"/>
</dbReference>
<organism evidence="5 6">
    <name type="scientific">Lentzea indica</name>
    <dbReference type="NCBI Taxonomy" id="2604800"/>
    <lineage>
        <taxon>Bacteria</taxon>
        <taxon>Bacillati</taxon>
        <taxon>Actinomycetota</taxon>
        <taxon>Actinomycetes</taxon>
        <taxon>Pseudonocardiales</taxon>
        <taxon>Pseudonocardiaceae</taxon>
        <taxon>Lentzea</taxon>
    </lineage>
</organism>
<dbReference type="InterPro" id="IPR047641">
    <property type="entry name" value="ABC_transpr_MalK/UgpC-like"/>
</dbReference>
<gene>
    <name evidence="5" type="ORF">FXN61_16310</name>
</gene>
<dbReference type="InterPro" id="IPR003593">
    <property type="entry name" value="AAA+_ATPase"/>
</dbReference>
<dbReference type="PANTHER" id="PTHR43875">
    <property type="entry name" value="MALTODEXTRIN IMPORT ATP-BINDING PROTEIN MSMX"/>
    <property type="match status" value="1"/>
</dbReference>
<keyword evidence="3 5" id="KW-0067">ATP-binding</keyword>
<keyword evidence="6" id="KW-1185">Reference proteome</keyword>
<name>A0ABX1FHB4_9PSEU</name>
<dbReference type="Proteomes" id="UP001515943">
    <property type="component" value="Unassembled WGS sequence"/>
</dbReference>
<protein>
    <submittedName>
        <fullName evidence="5">ABC transporter ATP-binding protein</fullName>
    </submittedName>
</protein>
<dbReference type="Pfam" id="PF08402">
    <property type="entry name" value="TOBE_2"/>
    <property type="match status" value="1"/>
</dbReference>
<dbReference type="Gene3D" id="3.40.50.300">
    <property type="entry name" value="P-loop containing nucleotide triphosphate hydrolases"/>
    <property type="match status" value="1"/>
</dbReference>
<evidence type="ECO:0000256" key="1">
    <source>
        <dbReference type="ARBA" id="ARBA00022448"/>
    </source>
</evidence>
<evidence type="ECO:0000313" key="5">
    <source>
        <dbReference type="EMBL" id="NKE58300.1"/>
    </source>
</evidence>
<dbReference type="PROSITE" id="PS00211">
    <property type="entry name" value="ABC_TRANSPORTER_1"/>
    <property type="match status" value="1"/>
</dbReference>
<dbReference type="SUPFAM" id="SSF52540">
    <property type="entry name" value="P-loop containing nucleoside triphosphate hydrolases"/>
    <property type="match status" value="1"/>
</dbReference>
<dbReference type="PANTHER" id="PTHR43875:SF1">
    <property type="entry name" value="OSMOPROTECTIVE COMPOUNDS UPTAKE ATP-BINDING PROTEIN GGTA"/>
    <property type="match status" value="1"/>
</dbReference>
<evidence type="ECO:0000256" key="2">
    <source>
        <dbReference type="ARBA" id="ARBA00022741"/>
    </source>
</evidence>